<keyword evidence="2" id="KW-0645">Protease</keyword>
<evidence type="ECO:0008006" key="7">
    <source>
        <dbReference type="Google" id="ProtNLM"/>
    </source>
</evidence>
<evidence type="ECO:0000256" key="3">
    <source>
        <dbReference type="ARBA" id="ARBA00022801"/>
    </source>
</evidence>
<sequence>MQKKILLTSFDTWLSEQQSNSSDDLLLELAKMADIYHDLTFLRRLPVDVPLASSRVIAKINELKPDYVICCGMAASRQNLSVEVVASSESIQTTDISFRDGGENFGIITLHTIVNVEQLIAETAAVEISYDCGKFVCEGLYYSVLDYLNQSQLPIPCIFVHVPILHQENLLDILADFVLIMNNLVIFESREQGTGNRE</sequence>
<accession>A0A480A471</accession>
<dbReference type="PANTHER" id="PTHR23402">
    <property type="entry name" value="PROTEASE FAMILY C15 PYROGLUTAMYL-PEPTIDASE I-RELATED"/>
    <property type="match status" value="1"/>
</dbReference>
<dbReference type="GO" id="GO:0008234">
    <property type="term" value="F:cysteine-type peptidase activity"/>
    <property type="evidence" value="ECO:0007669"/>
    <property type="project" value="UniProtKB-KW"/>
</dbReference>
<keyword evidence="3" id="KW-0378">Hydrolase</keyword>
<reference evidence="6" key="1">
    <citation type="submission" date="2019-02" db="EMBL/GenBank/DDBJ databases">
        <title>Draft genome sequence of Sphaerospermopsis reniformis NIES-1949.</title>
        <authorList>
            <person name="Yamaguchi H."/>
            <person name="Suzuki S."/>
            <person name="Kawachi M."/>
        </authorList>
    </citation>
    <scope>NUCLEOTIDE SEQUENCE [LARGE SCALE GENOMIC DNA]</scope>
    <source>
        <strain evidence="6">NIES-1949</strain>
    </source>
</reference>
<evidence type="ECO:0000256" key="2">
    <source>
        <dbReference type="ARBA" id="ARBA00022670"/>
    </source>
</evidence>
<dbReference type="Pfam" id="PF01470">
    <property type="entry name" value="Peptidase_C15"/>
    <property type="match status" value="1"/>
</dbReference>
<dbReference type="Gene3D" id="3.40.630.20">
    <property type="entry name" value="Peptidase C15, pyroglutamyl peptidase I-like"/>
    <property type="match status" value="1"/>
</dbReference>
<evidence type="ECO:0000256" key="4">
    <source>
        <dbReference type="ARBA" id="ARBA00022807"/>
    </source>
</evidence>
<dbReference type="InterPro" id="IPR016125">
    <property type="entry name" value="Peptidase_C15-like"/>
</dbReference>
<evidence type="ECO:0000313" key="6">
    <source>
        <dbReference type="Proteomes" id="UP000300142"/>
    </source>
</evidence>
<comment type="similarity">
    <text evidence="1">Belongs to the peptidase C15 family.</text>
</comment>
<dbReference type="AlphaFoldDB" id="A0A480A471"/>
<dbReference type="Proteomes" id="UP000300142">
    <property type="component" value="Unassembled WGS sequence"/>
</dbReference>
<evidence type="ECO:0000256" key="1">
    <source>
        <dbReference type="ARBA" id="ARBA00006641"/>
    </source>
</evidence>
<proteinExistence type="inferred from homology"/>
<keyword evidence="4" id="KW-0788">Thiol protease</keyword>
<keyword evidence="6" id="KW-1185">Reference proteome</keyword>
<dbReference type="SUPFAM" id="SSF53182">
    <property type="entry name" value="Pyrrolidone carboxyl peptidase (pyroglutamate aminopeptidase)"/>
    <property type="match status" value="1"/>
</dbReference>
<organism evidence="5 6">
    <name type="scientific">Sphaerospermopsis reniformis</name>
    <dbReference type="NCBI Taxonomy" id="531300"/>
    <lineage>
        <taxon>Bacteria</taxon>
        <taxon>Bacillati</taxon>
        <taxon>Cyanobacteriota</taxon>
        <taxon>Cyanophyceae</taxon>
        <taxon>Nostocales</taxon>
        <taxon>Aphanizomenonaceae</taxon>
        <taxon>Sphaerospermopsis</taxon>
    </lineage>
</organism>
<dbReference type="PANTHER" id="PTHR23402:SF1">
    <property type="entry name" value="PYROGLUTAMYL-PEPTIDASE I"/>
    <property type="match status" value="1"/>
</dbReference>
<dbReference type="InterPro" id="IPR036440">
    <property type="entry name" value="Peptidase_C15-like_sf"/>
</dbReference>
<name>A0A480A471_9CYAN</name>
<evidence type="ECO:0000313" key="5">
    <source>
        <dbReference type="EMBL" id="GCL39830.1"/>
    </source>
</evidence>
<comment type="caution">
    <text evidence="5">The sequence shown here is derived from an EMBL/GenBank/DDBJ whole genome shotgun (WGS) entry which is preliminary data.</text>
</comment>
<protein>
    <recommendedName>
        <fullName evidence="7">Peptidase C15</fullName>
    </recommendedName>
</protein>
<gene>
    <name evidence="5" type="ORF">SR1949_49600</name>
</gene>
<dbReference type="GO" id="GO:0006508">
    <property type="term" value="P:proteolysis"/>
    <property type="evidence" value="ECO:0007669"/>
    <property type="project" value="UniProtKB-KW"/>
</dbReference>
<dbReference type="EMBL" id="BJCE01000327">
    <property type="protein sequence ID" value="GCL39830.1"/>
    <property type="molecule type" value="Genomic_DNA"/>
</dbReference>
<dbReference type="RefSeq" id="WP_137669302.1">
    <property type="nucleotide sequence ID" value="NZ_BJCE01000327.1"/>
</dbReference>